<dbReference type="Gene3D" id="3.40.50.1820">
    <property type="entry name" value="alpha/beta hydrolase"/>
    <property type="match status" value="1"/>
</dbReference>
<dbReference type="Proteomes" id="UP001217417">
    <property type="component" value="Unassembled WGS sequence"/>
</dbReference>
<keyword evidence="8" id="KW-1185">Reference proteome</keyword>
<evidence type="ECO:0000256" key="2">
    <source>
        <dbReference type="ARBA" id="ARBA00022525"/>
    </source>
</evidence>
<comment type="caution">
    <text evidence="7">The sequence shown here is derived from an EMBL/GenBank/DDBJ whole genome shotgun (WGS) entry which is preliminary data.</text>
</comment>
<dbReference type="GeneID" id="80883965"/>
<reference evidence="7" key="1">
    <citation type="submission" date="2023-03" db="EMBL/GenBank/DDBJ databases">
        <title>Near-Complete genome sequence of Lipomyces tetrasporous NRRL Y-64009, an oleaginous yeast capable of growing on lignocellulosic hydrolysates.</title>
        <authorList>
            <consortium name="Lawrence Berkeley National Laboratory"/>
            <person name="Jagtap S.S."/>
            <person name="Liu J.-J."/>
            <person name="Walukiewicz H.E."/>
            <person name="Pangilinan J."/>
            <person name="Lipzen A."/>
            <person name="Ahrendt S."/>
            <person name="Koriabine M."/>
            <person name="Cobaugh K."/>
            <person name="Salamov A."/>
            <person name="Yoshinaga Y."/>
            <person name="Ng V."/>
            <person name="Daum C."/>
            <person name="Grigoriev I.V."/>
            <person name="Slininger P.J."/>
            <person name="Dien B.S."/>
            <person name="Jin Y.-S."/>
            <person name="Rao C.V."/>
        </authorList>
    </citation>
    <scope>NUCLEOTIDE SEQUENCE</scope>
    <source>
        <strain evidence="7">NRRL Y-64009</strain>
    </source>
</reference>
<dbReference type="SUPFAM" id="SSF53474">
    <property type="entry name" value="alpha/beta-Hydrolases"/>
    <property type="match status" value="1"/>
</dbReference>
<evidence type="ECO:0000259" key="6">
    <source>
        <dbReference type="Pfam" id="PF24708"/>
    </source>
</evidence>
<accession>A0AAD7QL19</accession>
<protein>
    <submittedName>
        <fullName evidence="7">Alpha/Beta hydrolase protein</fullName>
    </submittedName>
</protein>
<sequence length="513" mass="57722">MDLPLDNSDGLVNLHNLAKQLNSFPEDKTVPIVLVPGFSGWGSPLFGAVNYWGGVENIPQRLVERGYTVIVTPIGPVSTNWERACELYRQLTFGKFSSFNPSTSEIEEIHDVTVDYGNYFDSDSSGPSTAITSGRKRAILFSQSPKEYDDWKWSEDHKVHFICHSQGGNTVRYLISLMKLGARDVHSEYFGAEGRDTWTVSVTTVGTPHKGTTIIDVLQNFISNSTDQAIKLLARTFAVVSFQSPKQRAYDLQLDHWDICRQGRESFQEMRQRLESNDGPVSKWFKSNHNGFYDNSIKGVSDLNKRAIPTSTHVYYFSLSFHSTISFPCQWPPWTAEALNTFPIALVDFVRRIPLVNGIVDVVAKVGWPFILSLVKFHDVVRWATEAVANRLLREINYNVTVPPPGKYLPRKDVFPLMLPTVYGMGGLDLGDDQKEILGENLGDWYLNDGIVNTESMRGPDDSLVKSISGFPTSTLDGDGLRGVYWHFGVNDQMDHVDEIGVFIEEYTVRCPV</sequence>
<dbReference type="InterPro" id="IPR029058">
    <property type="entry name" value="AB_hydrolase_fold"/>
</dbReference>
<evidence type="ECO:0000256" key="1">
    <source>
        <dbReference type="ARBA" id="ARBA00004613"/>
    </source>
</evidence>
<evidence type="ECO:0000256" key="5">
    <source>
        <dbReference type="ARBA" id="ARBA00023098"/>
    </source>
</evidence>
<dbReference type="PANTHER" id="PTHR34043:SF3">
    <property type="entry name" value="ALPHA_BETA-HYDROLASES SUPERFAMILY PROTEIN"/>
    <property type="match status" value="1"/>
</dbReference>
<keyword evidence="2" id="KW-0964">Secreted</keyword>
<organism evidence="7 8">
    <name type="scientific">Lipomyces tetrasporus</name>
    <dbReference type="NCBI Taxonomy" id="54092"/>
    <lineage>
        <taxon>Eukaryota</taxon>
        <taxon>Fungi</taxon>
        <taxon>Dikarya</taxon>
        <taxon>Ascomycota</taxon>
        <taxon>Saccharomycotina</taxon>
        <taxon>Lipomycetes</taxon>
        <taxon>Lipomycetales</taxon>
        <taxon>Lipomycetaceae</taxon>
        <taxon>Lipomyces</taxon>
    </lineage>
</organism>
<keyword evidence="4 7" id="KW-0378">Hydrolase</keyword>
<keyword evidence="3" id="KW-0732">Signal</keyword>
<dbReference type="Pfam" id="PF24708">
    <property type="entry name" value="Lip_C"/>
    <property type="match status" value="1"/>
</dbReference>
<keyword evidence="5" id="KW-0443">Lipid metabolism</keyword>
<dbReference type="PANTHER" id="PTHR34043">
    <property type="entry name" value="ALPHA/BETA-HYDROLASES SUPERFAMILY PROTEIN"/>
    <property type="match status" value="1"/>
</dbReference>
<feature type="domain" description="Lipase-like C-terminal" evidence="6">
    <location>
        <begin position="152"/>
        <end position="318"/>
    </location>
</feature>
<comment type="subcellular location">
    <subcellularLocation>
        <location evidence="1">Secreted</location>
    </subcellularLocation>
</comment>
<evidence type="ECO:0000313" key="7">
    <source>
        <dbReference type="EMBL" id="KAJ8097213.1"/>
    </source>
</evidence>
<name>A0AAD7QL19_9ASCO</name>
<dbReference type="GO" id="GO:0005576">
    <property type="term" value="C:extracellular region"/>
    <property type="evidence" value="ECO:0007669"/>
    <property type="project" value="UniProtKB-SubCell"/>
</dbReference>
<gene>
    <name evidence="7" type="ORF">POJ06DRAFT_262772</name>
</gene>
<dbReference type="GO" id="GO:0006629">
    <property type="term" value="P:lipid metabolic process"/>
    <property type="evidence" value="ECO:0007669"/>
    <property type="project" value="UniProtKB-KW"/>
</dbReference>
<evidence type="ECO:0000313" key="8">
    <source>
        <dbReference type="Proteomes" id="UP001217417"/>
    </source>
</evidence>
<proteinExistence type="predicted"/>
<evidence type="ECO:0000256" key="3">
    <source>
        <dbReference type="ARBA" id="ARBA00022729"/>
    </source>
</evidence>
<dbReference type="GO" id="GO:0016787">
    <property type="term" value="F:hydrolase activity"/>
    <property type="evidence" value="ECO:0007669"/>
    <property type="project" value="UniProtKB-KW"/>
</dbReference>
<dbReference type="AlphaFoldDB" id="A0AAD7QL19"/>
<dbReference type="InterPro" id="IPR056304">
    <property type="entry name" value="Lip-like_C"/>
</dbReference>
<dbReference type="RefSeq" id="XP_056040663.1">
    <property type="nucleotide sequence ID" value="XM_056188799.1"/>
</dbReference>
<dbReference type="EMBL" id="JARPMG010000012">
    <property type="protein sequence ID" value="KAJ8097213.1"/>
    <property type="molecule type" value="Genomic_DNA"/>
</dbReference>
<evidence type="ECO:0000256" key="4">
    <source>
        <dbReference type="ARBA" id="ARBA00022801"/>
    </source>
</evidence>